<protein>
    <submittedName>
        <fullName evidence="1">Uncharacterized protein</fullName>
    </submittedName>
</protein>
<dbReference type="EMBL" id="AP018515">
    <property type="protein sequence ID" value="BBC81250.1"/>
    <property type="molecule type" value="Genomic_DNA"/>
</dbReference>
<accession>A0A2Z5ZKV0</accession>
<gene>
    <name evidence="1" type="ORF">AcetOrient_orf04408</name>
</gene>
<sequence>MHANFSMVAAESDDEKEAEANAHLIAAAPELYEALADLVKVLEMAFPSLDNTKSVKSALSALAKARGET</sequence>
<organism evidence="1 2">
    <name type="scientific">Acetobacter orientalis</name>
    <dbReference type="NCBI Taxonomy" id="146474"/>
    <lineage>
        <taxon>Bacteria</taxon>
        <taxon>Pseudomonadati</taxon>
        <taxon>Pseudomonadota</taxon>
        <taxon>Alphaproteobacteria</taxon>
        <taxon>Acetobacterales</taxon>
        <taxon>Acetobacteraceae</taxon>
        <taxon>Acetobacter</taxon>
    </lineage>
</organism>
<evidence type="ECO:0000313" key="1">
    <source>
        <dbReference type="EMBL" id="BBC81250.1"/>
    </source>
</evidence>
<reference evidence="1 2" key="1">
    <citation type="submission" date="2018-02" db="EMBL/GenBank/DDBJ databases">
        <title>Acetobacter orientalis genome.</title>
        <authorList>
            <person name="Nakashima N."/>
            <person name="Tamura T."/>
        </authorList>
    </citation>
    <scope>NUCLEOTIDE SEQUENCE [LARGE SCALE GENOMIC DNA]</scope>
    <source>
        <strain evidence="1 2">FAN1</strain>
    </source>
</reference>
<proteinExistence type="predicted"/>
<evidence type="ECO:0000313" key="2">
    <source>
        <dbReference type="Proteomes" id="UP000270034"/>
    </source>
</evidence>
<dbReference type="KEGG" id="aot:AcetOri_orf04408"/>
<dbReference type="AlphaFoldDB" id="A0A2Z5ZKV0"/>
<dbReference type="Proteomes" id="UP000270034">
    <property type="component" value="Chromosome"/>
</dbReference>
<name>A0A2Z5ZKV0_9PROT</name>